<feature type="short sequence motif" description="GXGXXG" evidence="5">
    <location>
        <begin position="251"/>
        <end position="256"/>
    </location>
</feature>
<keyword evidence="7" id="KW-0812">Transmembrane</keyword>
<feature type="compositionally biased region" description="Polar residues" evidence="6">
    <location>
        <begin position="654"/>
        <end position="666"/>
    </location>
</feature>
<dbReference type="PROSITE" id="PS51635">
    <property type="entry name" value="PNPLA"/>
    <property type="match status" value="1"/>
</dbReference>
<evidence type="ECO:0000259" key="8">
    <source>
        <dbReference type="PROSITE" id="PS51635"/>
    </source>
</evidence>
<dbReference type="EMBL" id="SPRO01000057">
    <property type="protein sequence ID" value="TIC25435.1"/>
    <property type="molecule type" value="Genomic_DNA"/>
</dbReference>
<evidence type="ECO:0000256" key="2">
    <source>
        <dbReference type="ARBA" id="ARBA00022801"/>
    </source>
</evidence>
<dbReference type="InterPro" id="IPR002641">
    <property type="entry name" value="PNPLA_dom"/>
</dbReference>
<dbReference type="GO" id="GO:0004806">
    <property type="term" value="F:triacylglycerol lipase activity"/>
    <property type="evidence" value="ECO:0007669"/>
    <property type="project" value="InterPro"/>
</dbReference>
<keyword evidence="7" id="KW-1133">Transmembrane helix</keyword>
<evidence type="ECO:0000313" key="10">
    <source>
        <dbReference type="Proteomes" id="UP000305647"/>
    </source>
</evidence>
<evidence type="ECO:0000256" key="6">
    <source>
        <dbReference type="SAM" id="MobiDB-lite"/>
    </source>
</evidence>
<dbReference type="Pfam" id="PF11815">
    <property type="entry name" value="DUF3336"/>
    <property type="match status" value="1"/>
</dbReference>
<keyword evidence="2 5" id="KW-0378">Hydrolase</keyword>
<proteinExistence type="inferred from homology"/>
<dbReference type="AlphaFoldDB" id="A0A4T0SEL0"/>
<evidence type="ECO:0000256" key="7">
    <source>
        <dbReference type="SAM" id="Phobius"/>
    </source>
</evidence>
<evidence type="ECO:0000256" key="3">
    <source>
        <dbReference type="ARBA" id="ARBA00022963"/>
    </source>
</evidence>
<keyword evidence="7" id="KW-0472">Membrane</keyword>
<dbReference type="InterPro" id="IPR016035">
    <property type="entry name" value="Acyl_Trfase/lysoPLipase"/>
</dbReference>
<organism evidence="9 10">
    <name type="scientific">Wallemia mellicola</name>
    <dbReference type="NCBI Taxonomy" id="1708541"/>
    <lineage>
        <taxon>Eukaryota</taxon>
        <taxon>Fungi</taxon>
        <taxon>Dikarya</taxon>
        <taxon>Basidiomycota</taxon>
        <taxon>Wallemiomycotina</taxon>
        <taxon>Wallemiomycetes</taxon>
        <taxon>Wallemiales</taxon>
        <taxon>Wallemiaceae</taxon>
        <taxon>Wallemia</taxon>
    </lineage>
</organism>
<dbReference type="CDD" id="cd07232">
    <property type="entry name" value="Pat_PLPL"/>
    <property type="match status" value="1"/>
</dbReference>
<feature type="active site" description="Nucleophile" evidence="5">
    <location>
        <position position="280"/>
    </location>
</feature>
<dbReference type="SUPFAM" id="SSF52151">
    <property type="entry name" value="FabD/lysophospholipase-like"/>
    <property type="match status" value="1"/>
</dbReference>
<gene>
    <name evidence="9" type="ORF">E3Q10_03740</name>
</gene>
<reference evidence="9 10" key="1">
    <citation type="submission" date="2019-03" db="EMBL/GenBank/DDBJ databases">
        <title>Sequencing 25 genomes of Wallemia mellicola.</title>
        <authorList>
            <person name="Gostincar C."/>
        </authorList>
    </citation>
    <scope>NUCLEOTIDE SEQUENCE [LARGE SCALE GENOMIC DNA]</scope>
    <source>
        <strain evidence="9 10">EXF-8738</strain>
    </source>
</reference>
<keyword evidence="4 5" id="KW-0443">Lipid metabolism</keyword>
<feature type="short sequence motif" description="GXSXG" evidence="5">
    <location>
        <begin position="278"/>
        <end position="282"/>
    </location>
</feature>
<evidence type="ECO:0000256" key="5">
    <source>
        <dbReference type="PROSITE-ProRule" id="PRU01161"/>
    </source>
</evidence>
<comment type="caution">
    <text evidence="5">Lacks conserved residue(s) required for the propagation of feature annotation.</text>
</comment>
<comment type="similarity">
    <text evidence="1">Belongs to the PLPL family.</text>
</comment>
<feature type="transmembrane region" description="Helical" evidence="7">
    <location>
        <begin position="69"/>
        <end position="89"/>
    </location>
</feature>
<dbReference type="InterPro" id="IPR021771">
    <property type="entry name" value="Triacylglycerol_lipase_N"/>
</dbReference>
<dbReference type="InterPro" id="IPR050301">
    <property type="entry name" value="NTE"/>
</dbReference>
<dbReference type="Gene3D" id="3.40.1090.10">
    <property type="entry name" value="Cytosolic phospholipase A2 catalytic domain"/>
    <property type="match status" value="2"/>
</dbReference>
<protein>
    <submittedName>
        <fullName evidence="9">Patatin-domain-containing protein</fullName>
    </submittedName>
</protein>
<dbReference type="Proteomes" id="UP000305647">
    <property type="component" value="Unassembled WGS sequence"/>
</dbReference>
<feature type="active site" description="Proton acceptor" evidence="5">
    <location>
        <position position="425"/>
    </location>
</feature>
<comment type="caution">
    <text evidence="9">The sequence shown here is derived from an EMBL/GenBank/DDBJ whole genome shotgun (WGS) entry which is preliminary data.</text>
</comment>
<dbReference type="GO" id="GO:0016042">
    <property type="term" value="P:lipid catabolic process"/>
    <property type="evidence" value="ECO:0007669"/>
    <property type="project" value="UniProtKB-UniRule"/>
</dbReference>
<dbReference type="PANTHER" id="PTHR14226">
    <property type="entry name" value="NEUROPATHY TARGET ESTERASE/SWISS CHEESE D.MELANOGASTER"/>
    <property type="match status" value="1"/>
</dbReference>
<evidence type="ECO:0000256" key="1">
    <source>
        <dbReference type="ARBA" id="ARBA00006104"/>
    </source>
</evidence>
<keyword evidence="3 5" id="KW-0442">Lipid degradation</keyword>
<name>A0A4T0SEL0_9BASI</name>
<evidence type="ECO:0000313" key="9">
    <source>
        <dbReference type="EMBL" id="TIC25435.1"/>
    </source>
</evidence>
<sequence>MSPSSNSELEIFKEDYVNESHIQSFRLALSQVDSIDKDTRISALSDFAPVHERVQRRPKSKSSLAYTTIRYPLLVILFFTISIEFFIYVSIRQIVNLWEWAIQHRGKSGRIRQKMRNARDFDQWKSAAIEMDNHLGLDTWKLDNQSGIYYDSLLVEKVISSLKDKRHSDDIQGLLGVLEVCVKNNFAGTESTRLYSETFYGTKLLIEEYINEISQSLAIIRDHPSVTIEQKRVLFKSFSRNFGQSALCLSGGGSFGYYHFGVLKAFLDAKLLPRVITGTSAGGLVAALCATRNDQELSQLLRPELADKISACEESISIWFRRWWRTGARFDTVSWARKSMFFTRGTMTFQEAYERTGRSLNISVTPSDRHSPTKILNHLTAPDCVIWSAIIASAAVPGILPPVVLMRKCRDGSIEPFSLGARFKDGSIRVDIPLQSLNLFNHAIVSQVNPHVHLFFYAPRGSAGKPVAHRRGQGWRGGFFLAAAEQYLKLELSKNLKVIRDLELMPEILATDFSSVFLQKFEGSITIWPRTRFLDWIHILSDPDRTELKRMMKMGQLAAWPKLHIVENRFKIEREILKGRQLVRDYNRSNKTSTKNIEQIDLKSYYNSDIDSKQVDGTAQENIERTKLVNDLKTFNEGSDSSSDDNEPVEKLTNGASNNGISQKQAFVNKKNM</sequence>
<feature type="domain" description="PNPLA" evidence="8">
    <location>
        <begin position="247"/>
        <end position="438"/>
    </location>
</feature>
<evidence type="ECO:0000256" key="4">
    <source>
        <dbReference type="ARBA" id="ARBA00023098"/>
    </source>
</evidence>
<dbReference type="GO" id="GO:0006641">
    <property type="term" value="P:triglyceride metabolic process"/>
    <property type="evidence" value="ECO:0007669"/>
    <property type="project" value="UniProtKB-ARBA"/>
</dbReference>
<accession>A0A4T0SEL0</accession>
<dbReference type="Pfam" id="PF01734">
    <property type="entry name" value="Patatin"/>
    <property type="match status" value="1"/>
</dbReference>
<feature type="region of interest" description="Disordered" evidence="6">
    <location>
        <begin position="634"/>
        <end position="673"/>
    </location>
</feature>
<dbReference type="PANTHER" id="PTHR14226:SF66">
    <property type="entry name" value="TRIACYLGLYCEROL LIPASE PTL2"/>
    <property type="match status" value="1"/>
</dbReference>